<proteinExistence type="predicted"/>
<dbReference type="Gene3D" id="3.10.129.10">
    <property type="entry name" value="Hotdog Thioesterase"/>
    <property type="match status" value="1"/>
</dbReference>
<evidence type="ECO:0000313" key="2">
    <source>
        <dbReference type="Proteomes" id="UP000228535"/>
    </source>
</evidence>
<dbReference type="EMBL" id="PGFA01000001">
    <property type="protein sequence ID" value="PJJ58721.1"/>
    <property type="molecule type" value="Genomic_DNA"/>
</dbReference>
<keyword evidence="2" id="KW-1185">Reference proteome</keyword>
<dbReference type="PANTHER" id="PTHR12475">
    <property type="match status" value="1"/>
</dbReference>
<gene>
    <name evidence="1" type="ORF">CLV45_0131</name>
</gene>
<sequence length="174" mass="20019">MKLYFRLIWLLLTARFQPKVPVMGPCRTRFRVWPTDLDVMRHLNNGQYLTMCDVARMDLLIRSGLLAKIKDFAPLAVVAAETIQFSRSLEPFQAFEIETRALGWDEKLLYIQQQFIREGQVMATAVISLRFVKRKGGTADPAEVLAHAGEPTESPELPEWVRAWSQNMRELRAA</sequence>
<reference evidence="1 2" key="1">
    <citation type="submission" date="2017-11" db="EMBL/GenBank/DDBJ databases">
        <title>Genomic Encyclopedia of Archaeal and Bacterial Type Strains, Phase II (KMG-II): From Individual Species to Whole Genera.</title>
        <authorList>
            <person name="Goeker M."/>
        </authorList>
    </citation>
    <scope>NUCLEOTIDE SEQUENCE [LARGE SCALE GENOMIC DNA]</scope>
    <source>
        <strain evidence="1 2">DSM 11115</strain>
    </source>
</reference>
<dbReference type="SUPFAM" id="SSF54637">
    <property type="entry name" value="Thioesterase/thiol ester dehydrase-isomerase"/>
    <property type="match status" value="1"/>
</dbReference>
<protein>
    <submittedName>
        <fullName evidence="1">Acyl-CoA thioesterase FadM</fullName>
    </submittedName>
</protein>
<dbReference type="RefSeq" id="WP_100334474.1">
    <property type="nucleotide sequence ID" value="NZ_PGFA01000001.1"/>
</dbReference>
<dbReference type="OrthoDB" id="9791529at2"/>
<name>A0A2M9BLB6_9BACT</name>
<dbReference type="Proteomes" id="UP000228535">
    <property type="component" value="Unassembled WGS sequence"/>
</dbReference>
<dbReference type="InterPro" id="IPR051490">
    <property type="entry name" value="THEM6_lcsJ_thioesterase"/>
</dbReference>
<dbReference type="PANTHER" id="PTHR12475:SF4">
    <property type="entry name" value="PROTEIN THEM6"/>
    <property type="match status" value="1"/>
</dbReference>
<accession>A0A2M9BLB6</accession>
<dbReference type="InterPro" id="IPR029069">
    <property type="entry name" value="HotDog_dom_sf"/>
</dbReference>
<dbReference type="Pfam" id="PF13279">
    <property type="entry name" value="4HBT_2"/>
    <property type="match status" value="1"/>
</dbReference>
<comment type="caution">
    <text evidence="1">The sequence shown here is derived from an EMBL/GenBank/DDBJ whole genome shotgun (WGS) entry which is preliminary data.</text>
</comment>
<dbReference type="AlphaFoldDB" id="A0A2M9BLB6"/>
<dbReference type="CDD" id="cd00586">
    <property type="entry name" value="4HBT"/>
    <property type="match status" value="1"/>
</dbReference>
<evidence type="ECO:0000313" key="1">
    <source>
        <dbReference type="EMBL" id="PJJ58721.1"/>
    </source>
</evidence>
<organism evidence="1 2">
    <name type="scientific">Hymenobacter chitinivorans DSM 11115</name>
    <dbReference type="NCBI Taxonomy" id="1121954"/>
    <lineage>
        <taxon>Bacteria</taxon>
        <taxon>Pseudomonadati</taxon>
        <taxon>Bacteroidota</taxon>
        <taxon>Cytophagia</taxon>
        <taxon>Cytophagales</taxon>
        <taxon>Hymenobacteraceae</taxon>
        <taxon>Hymenobacter</taxon>
    </lineage>
</organism>